<proteinExistence type="predicted"/>
<gene>
    <name evidence="2" type="ORF">GGU10DRAFT_332108</name>
</gene>
<sequence length="220" mass="25304">MSRSLFSRDVIGNWSPGMREKIKRRHFPYQQGDSQSLCSYVHTHNRKRHRTCDSQSAVSATKGGKNFFGFHFIYTRHRHDASDESKRKKKTKENEWLQEDDDAKGEKGIKSTEIRMWAEEDNKIAREPEMDSVVPDRAVRSKEVGKMKERETEKSTKVKTGKEGWKKEKRLVAESSLRACSSFYSYGVLLSTPGRVIILPVTIFAPPKTDSQPGSWNAFS</sequence>
<evidence type="ECO:0000313" key="2">
    <source>
        <dbReference type="EMBL" id="KAJ3786748.1"/>
    </source>
</evidence>
<dbReference type="Proteomes" id="UP001163798">
    <property type="component" value="Unassembled WGS sequence"/>
</dbReference>
<dbReference type="AlphaFoldDB" id="A0AA38KFK6"/>
<feature type="region of interest" description="Disordered" evidence="1">
    <location>
        <begin position="79"/>
        <end position="108"/>
    </location>
</feature>
<organism evidence="2 3">
    <name type="scientific">Lentinula aff. detonsa</name>
    <dbReference type="NCBI Taxonomy" id="2804958"/>
    <lineage>
        <taxon>Eukaryota</taxon>
        <taxon>Fungi</taxon>
        <taxon>Dikarya</taxon>
        <taxon>Basidiomycota</taxon>
        <taxon>Agaricomycotina</taxon>
        <taxon>Agaricomycetes</taxon>
        <taxon>Agaricomycetidae</taxon>
        <taxon>Agaricales</taxon>
        <taxon>Marasmiineae</taxon>
        <taxon>Omphalotaceae</taxon>
        <taxon>Lentinula</taxon>
    </lineage>
</organism>
<keyword evidence="3" id="KW-1185">Reference proteome</keyword>
<dbReference type="EMBL" id="MU793307">
    <property type="protein sequence ID" value="KAJ3786748.1"/>
    <property type="molecule type" value="Genomic_DNA"/>
</dbReference>
<evidence type="ECO:0000256" key="1">
    <source>
        <dbReference type="SAM" id="MobiDB-lite"/>
    </source>
</evidence>
<feature type="region of interest" description="Disordered" evidence="1">
    <location>
        <begin position="141"/>
        <end position="161"/>
    </location>
</feature>
<protein>
    <submittedName>
        <fullName evidence="2">Uncharacterized protein</fullName>
    </submittedName>
</protein>
<comment type="caution">
    <text evidence="2">The sequence shown here is derived from an EMBL/GenBank/DDBJ whole genome shotgun (WGS) entry which is preliminary data.</text>
</comment>
<evidence type="ECO:0000313" key="3">
    <source>
        <dbReference type="Proteomes" id="UP001163798"/>
    </source>
</evidence>
<reference evidence="2" key="1">
    <citation type="submission" date="2022-08" db="EMBL/GenBank/DDBJ databases">
        <authorList>
            <consortium name="DOE Joint Genome Institute"/>
            <person name="Min B."/>
            <person name="Riley R."/>
            <person name="Sierra-Patev S."/>
            <person name="Naranjo-Ortiz M."/>
            <person name="Looney B."/>
            <person name="Konkel Z."/>
            <person name="Slot J.C."/>
            <person name="Sakamoto Y."/>
            <person name="Steenwyk J.L."/>
            <person name="Rokas A."/>
            <person name="Carro J."/>
            <person name="Camarero S."/>
            <person name="Ferreira P."/>
            <person name="Molpeceres G."/>
            <person name="Ruiz-Duenas F.J."/>
            <person name="Serrano A."/>
            <person name="Henrissat B."/>
            <person name="Drula E."/>
            <person name="Hughes K.W."/>
            <person name="Mata J.L."/>
            <person name="Ishikawa N.K."/>
            <person name="Vargas-Isla R."/>
            <person name="Ushijima S."/>
            <person name="Smith C.A."/>
            <person name="Ahrendt S."/>
            <person name="Andreopoulos W."/>
            <person name="He G."/>
            <person name="Labutti K."/>
            <person name="Lipzen A."/>
            <person name="Ng V."/>
            <person name="Sandor L."/>
            <person name="Barry K."/>
            <person name="Martinez A.T."/>
            <person name="Xiao Y."/>
            <person name="Gibbons J.G."/>
            <person name="Terashima K."/>
            <person name="Hibbett D.S."/>
            <person name="Grigoriev I.V."/>
        </authorList>
    </citation>
    <scope>NUCLEOTIDE SEQUENCE</scope>
    <source>
        <strain evidence="2">TFB10291</strain>
    </source>
</reference>
<accession>A0AA38KFK6</accession>
<name>A0AA38KFK6_9AGAR</name>